<comment type="subcellular location">
    <subcellularLocation>
        <location evidence="2">Nucleus</location>
    </subcellularLocation>
</comment>
<evidence type="ECO:0000259" key="11">
    <source>
        <dbReference type="PROSITE" id="PS51050"/>
    </source>
</evidence>
<gene>
    <name evidence="13" type="primary">LOC100906134</name>
</gene>
<dbReference type="SUPFAM" id="SSF46689">
    <property type="entry name" value="Homeodomain-like"/>
    <property type="match status" value="1"/>
</dbReference>
<comment type="similarity">
    <text evidence="3">Belongs to the flavin monoamine oxidase family.</text>
</comment>
<dbReference type="SUPFAM" id="SSF51905">
    <property type="entry name" value="FAD/NAD(P)-binding domain"/>
    <property type="match status" value="1"/>
</dbReference>
<protein>
    <submittedName>
        <fullName evidence="13">Lysine-specific histone demethylase 1B</fullName>
    </submittedName>
</protein>
<dbReference type="GO" id="GO:0140682">
    <property type="term" value="F:FAD-dependent H3K4me/H3K4me3 demethylase activity"/>
    <property type="evidence" value="ECO:0007669"/>
    <property type="project" value="UniProtKB-ARBA"/>
</dbReference>
<evidence type="ECO:0000256" key="8">
    <source>
        <dbReference type="ARBA" id="ARBA00022833"/>
    </source>
</evidence>
<dbReference type="InterPro" id="IPR036388">
    <property type="entry name" value="WH-like_DNA-bd_sf"/>
</dbReference>
<dbReference type="GO" id="GO:0005634">
    <property type="term" value="C:nucleus"/>
    <property type="evidence" value="ECO:0007669"/>
    <property type="project" value="UniProtKB-SubCell"/>
</dbReference>
<dbReference type="RefSeq" id="XP_003747336.1">
    <property type="nucleotide sequence ID" value="XM_003747288.2"/>
</dbReference>
<dbReference type="InterPro" id="IPR036188">
    <property type="entry name" value="FAD/NAD-bd_sf"/>
</dbReference>
<dbReference type="AlphaFoldDB" id="A0AAJ6QVR3"/>
<dbReference type="PROSITE" id="PS51050">
    <property type="entry name" value="ZF_CW"/>
    <property type="match status" value="1"/>
</dbReference>
<comment type="cofactor">
    <cofactor evidence="1">
        <name>FAD</name>
        <dbReference type="ChEBI" id="CHEBI:57692"/>
    </cofactor>
</comment>
<dbReference type="GO" id="GO:0008270">
    <property type="term" value="F:zinc ion binding"/>
    <property type="evidence" value="ECO:0007669"/>
    <property type="project" value="UniProtKB-KW"/>
</dbReference>
<evidence type="ECO:0000256" key="9">
    <source>
        <dbReference type="ARBA" id="ARBA00023002"/>
    </source>
</evidence>
<dbReference type="PANTHER" id="PTHR10742">
    <property type="entry name" value="FLAVIN MONOAMINE OXIDASE"/>
    <property type="match status" value="1"/>
</dbReference>
<sequence>MVKRGRPSSKQSDHSIASKRAKDSLPLLRKKKACEKIHCPCKEPVCFAQASERCTGSFWTPRWYHLSEDEHYCTECSEHFYKNNRPGYTVYNLWGDFWMRDYKGEAAIRLFMADQVLPFWVQCTLCEKWRLLPSDQDLTPDLINDFTCDQIYASSGPPCDQPEATEAQNAVLPHWINTLSLAPMLKASPAFPLLTNYSPVALGMTASKLEYLSEGLTEKYLELQKQVEEARKSRKSFCPGFLDADDNQLDLIKQELTHPFLDVGEEHIALAMRPDAMEEHEKLIFSEYSKEQAMYLCLRNVIYTLWMRDPTRWLTIQEVAKNLLCRGLSRIRCVYEAQRVLHHLTQRGIVNHGHLIPPPELPRLPPTRVIVVGGGVSGLAAGRHLSNLGMKITVLEACNRIGGRVQCLKNPDDGLTICSGADRVIGVINNPIASLAFQCGVNLQLQDETQMILQPGGTIVDPASDEVVDDLFGSAINSITEWRQNLDFHSAKQSQNKKSSAAQLASAQADRDESLEAKLEETLKQLSLNKTLTKDEVQVLESYKALLEICHGTSLSNISAKMSVQTAFSSQFSGRSAMVPGGIGPLLEDLSSGLEVRLGCEVESIRLVDSDECRARVKITAENGCKEDIDADYVVVAVPLHVLQKDKIKFEPNLPAGQIDFINQFGCGMVEQIIAEFPHSFWRPSNEEHRCRLIMRTIDSQGDDERGLFPFFVDVSAYDKDGVERFLLKSYIVGATAKKMKSLPEADVVSEYIRVLRKYFGEIPEPLQNVVSNFASNDHIGMAYTYPKVVPNNEDLRTTCDPVIDNTVFFAGEHFSQNFSRTLAGAYLSGLDAAARIVHRSLYGDDVPFIQSGI</sequence>
<evidence type="ECO:0000256" key="4">
    <source>
        <dbReference type="ARBA" id="ARBA00022630"/>
    </source>
</evidence>
<dbReference type="SUPFAM" id="SSF54373">
    <property type="entry name" value="FAD-linked reductases, C-terminal domain"/>
    <property type="match status" value="1"/>
</dbReference>
<name>A0AAJ6QVR3_9ACAR</name>
<proteinExistence type="inferred from homology"/>
<keyword evidence="8" id="KW-0862">Zinc</keyword>
<evidence type="ECO:0000256" key="2">
    <source>
        <dbReference type="ARBA" id="ARBA00004123"/>
    </source>
</evidence>
<dbReference type="Pfam" id="PF07496">
    <property type="entry name" value="zf-CW"/>
    <property type="match status" value="1"/>
</dbReference>
<dbReference type="InterPro" id="IPR011124">
    <property type="entry name" value="Znf_CW"/>
</dbReference>
<keyword evidence="4" id="KW-0285">Flavoprotein</keyword>
<dbReference type="InterPro" id="IPR050281">
    <property type="entry name" value="Flavin_monoamine_oxidase"/>
</dbReference>
<dbReference type="Gene3D" id="1.10.10.10">
    <property type="entry name" value="Winged helix-like DNA-binding domain superfamily/Winged helix DNA-binding domain"/>
    <property type="match status" value="1"/>
</dbReference>
<dbReference type="InterPro" id="IPR009057">
    <property type="entry name" value="Homeodomain-like_sf"/>
</dbReference>
<keyword evidence="5" id="KW-0479">Metal-binding</keyword>
<evidence type="ECO:0000256" key="5">
    <source>
        <dbReference type="ARBA" id="ARBA00022723"/>
    </source>
</evidence>
<dbReference type="Proteomes" id="UP000694867">
    <property type="component" value="Unplaced"/>
</dbReference>
<dbReference type="InterPro" id="IPR002937">
    <property type="entry name" value="Amino_oxidase"/>
</dbReference>
<dbReference type="GeneID" id="100906134"/>
<dbReference type="KEGG" id="goe:100906134"/>
<evidence type="ECO:0000256" key="6">
    <source>
        <dbReference type="ARBA" id="ARBA00022771"/>
    </source>
</evidence>
<reference evidence="13" key="1">
    <citation type="submission" date="2025-08" db="UniProtKB">
        <authorList>
            <consortium name="RefSeq"/>
        </authorList>
    </citation>
    <scope>IDENTIFICATION</scope>
</reference>
<feature type="domain" description="CW-type" evidence="11">
    <location>
        <begin position="114"/>
        <end position="167"/>
    </location>
</feature>
<dbReference type="InterPro" id="IPR007526">
    <property type="entry name" value="SWIRM"/>
</dbReference>
<organism evidence="12 13">
    <name type="scientific">Galendromus occidentalis</name>
    <name type="common">western predatory mite</name>
    <dbReference type="NCBI Taxonomy" id="34638"/>
    <lineage>
        <taxon>Eukaryota</taxon>
        <taxon>Metazoa</taxon>
        <taxon>Ecdysozoa</taxon>
        <taxon>Arthropoda</taxon>
        <taxon>Chelicerata</taxon>
        <taxon>Arachnida</taxon>
        <taxon>Acari</taxon>
        <taxon>Parasitiformes</taxon>
        <taxon>Mesostigmata</taxon>
        <taxon>Gamasina</taxon>
        <taxon>Phytoseioidea</taxon>
        <taxon>Phytoseiidae</taxon>
        <taxon>Typhlodrominae</taxon>
        <taxon>Galendromus</taxon>
    </lineage>
</organism>
<keyword evidence="7" id="KW-0274">FAD</keyword>
<dbReference type="PROSITE" id="PS50934">
    <property type="entry name" value="SWIRM"/>
    <property type="match status" value="1"/>
</dbReference>
<evidence type="ECO:0000313" key="13">
    <source>
        <dbReference type="RefSeq" id="XP_003747336.1"/>
    </source>
</evidence>
<feature type="domain" description="SWIRM" evidence="10">
    <location>
        <begin position="263"/>
        <end position="361"/>
    </location>
</feature>
<dbReference type="Gene3D" id="3.50.50.60">
    <property type="entry name" value="FAD/NAD(P)-binding domain"/>
    <property type="match status" value="1"/>
</dbReference>
<evidence type="ECO:0000256" key="7">
    <source>
        <dbReference type="ARBA" id="ARBA00022827"/>
    </source>
</evidence>
<evidence type="ECO:0000256" key="3">
    <source>
        <dbReference type="ARBA" id="ARBA00005995"/>
    </source>
</evidence>
<keyword evidence="12" id="KW-1185">Reference proteome</keyword>
<dbReference type="Pfam" id="PF04433">
    <property type="entry name" value="SWIRM"/>
    <property type="match status" value="1"/>
</dbReference>
<keyword evidence="9" id="KW-0560">Oxidoreductase</keyword>
<evidence type="ECO:0000313" key="12">
    <source>
        <dbReference type="Proteomes" id="UP000694867"/>
    </source>
</evidence>
<dbReference type="PANTHER" id="PTHR10742:SF410">
    <property type="entry name" value="LYSINE-SPECIFIC HISTONE DEMETHYLASE 2"/>
    <property type="match status" value="1"/>
</dbReference>
<evidence type="ECO:0000256" key="1">
    <source>
        <dbReference type="ARBA" id="ARBA00001974"/>
    </source>
</evidence>
<keyword evidence="6" id="KW-0863">Zinc-finger</keyword>
<dbReference type="Gene3D" id="3.30.40.100">
    <property type="match status" value="1"/>
</dbReference>
<evidence type="ECO:0000259" key="10">
    <source>
        <dbReference type="PROSITE" id="PS50934"/>
    </source>
</evidence>
<accession>A0AAJ6QVR3</accession>
<dbReference type="Pfam" id="PF01593">
    <property type="entry name" value="Amino_oxidase"/>
    <property type="match status" value="1"/>
</dbReference>
<dbReference type="Gene3D" id="3.90.660.10">
    <property type="match status" value="1"/>
</dbReference>